<dbReference type="OrthoDB" id="6102124at2759"/>
<accession>A0A8B8ACN0</accession>
<name>A0A8B8ACN0_CRAVI</name>
<evidence type="ECO:0000313" key="2">
    <source>
        <dbReference type="Proteomes" id="UP000694844"/>
    </source>
</evidence>
<protein>
    <submittedName>
        <fullName evidence="3">Uncharacterized protein LOC111100282 isoform X1</fullName>
    </submittedName>
</protein>
<dbReference type="Gene3D" id="3.30.420.10">
    <property type="entry name" value="Ribonuclease H-like superfamily/Ribonuclease H"/>
    <property type="match status" value="1"/>
</dbReference>
<evidence type="ECO:0000313" key="3">
    <source>
        <dbReference type="RefSeq" id="XP_022287684.1"/>
    </source>
</evidence>
<proteinExistence type="predicted"/>
<dbReference type="Pfam" id="PF24764">
    <property type="entry name" value="rva_4"/>
    <property type="match status" value="1"/>
</dbReference>
<dbReference type="GeneID" id="111100282"/>
<sequence length="403" mass="47499">MKRTVEKDTGNFIKSTMDEHDLKEKIKDYFFKGFSYRLIHYLIHRHYPCNISYNCLRRKIIPEMGLRRRHTEVDLDAVFTTAQMEIQNGCSGAENLRRTLKMKYHMNITRSISREIVKFLDAEGVKRRKQRRLRRRQYFSKGPNFVWHLDGYDKLKPYGISIHGCIDGFSRRVIWLEADVTNKRPEVIAEYYLDAIQNLNGIPQKIRADPGTENGIIATFHAFMKRDNNAVTLGSSTSNQRIERFWGLLRQMKADFWIHHFKGLMFDDLLRPGDPLHILCVQYVYLPMLKRDIKDVMDHWNNHSIRKQNLGDTIHGIPETLFRNPEIVGSSDYLQVVDRNVVLHLKRLITNDFKDIDNHFVEVASSILYYNDLPQPDNISDWNTARHLYIFLSNCISQLVNPL</sequence>
<keyword evidence="2" id="KW-1185">Reference proteome</keyword>
<reference evidence="3" key="1">
    <citation type="submission" date="2025-08" db="UniProtKB">
        <authorList>
            <consortium name="RefSeq"/>
        </authorList>
    </citation>
    <scope>IDENTIFICATION</scope>
    <source>
        <tissue evidence="3">Whole sample</tissue>
    </source>
</reference>
<dbReference type="KEGG" id="cvn:111100282"/>
<dbReference type="Proteomes" id="UP000694844">
    <property type="component" value="Chromosome 6"/>
</dbReference>
<feature type="domain" description="Integrase core" evidence="1">
    <location>
        <begin position="140"/>
        <end position="309"/>
    </location>
</feature>
<dbReference type="InterPro" id="IPR058913">
    <property type="entry name" value="Integrase_dom_put"/>
</dbReference>
<organism evidence="2 3">
    <name type="scientific">Crassostrea virginica</name>
    <name type="common">Eastern oyster</name>
    <dbReference type="NCBI Taxonomy" id="6565"/>
    <lineage>
        <taxon>Eukaryota</taxon>
        <taxon>Metazoa</taxon>
        <taxon>Spiralia</taxon>
        <taxon>Lophotrochozoa</taxon>
        <taxon>Mollusca</taxon>
        <taxon>Bivalvia</taxon>
        <taxon>Autobranchia</taxon>
        <taxon>Pteriomorphia</taxon>
        <taxon>Ostreida</taxon>
        <taxon>Ostreoidea</taxon>
        <taxon>Ostreidae</taxon>
        <taxon>Crassostrea</taxon>
    </lineage>
</organism>
<dbReference type="RefSeq" id="XP_022287684.1">
    <property type="nucleotide sequence ID" value="XM_022431976.1"/>
</dbReference>
<dbReference type="PANTHER" id="PTHR46791:SF13">
    <property type="entry name" value="CLR5 DOMAIN-CONTAINING PROTEIN"/>
    <property type="match status" value="1"/>
</dbReference>
<dbReference type="InterPro" id="IPR036397">
    <property type="entry name" value="RNaseH_sf"/>
</dbReference>
<dbReference type="SUPFAM" id="SSF53098">
    <property type="entry name" value="Ribonuclease H-like"/>
    <property type="match status" value="1"/>
</dbReference>
<evidence type="ECO:0000259" key="1">
    <source>
        <dbReference type="Pfam" id="PF24764"/>
    </source>
</evidence>
<dbReference type="InterPro" id="IPR012337">
    <property type="entry name" value="RNaseH-like_sf"/>
</dbReference>
<dbReference type="AlphaFoldDB" id="A0A8B8ACN0"/>
<gene>
    <name evidence="3" type="primary">LOC111100282</name>
</gene>
<dbReference type="PANTHER" id="PTHR46791">
    <property type="entry name" value="EXPRESSED PROTEIN"/>
    <property type="match status" value="1"/>
</dbReference>
<dbReference type="GO" id="GO:0003676">
    <property type="term" value="F:nucleic acid binding"/>
    <property type="evidence" value="ECO:0007669"/>
    <property type="project" value="InterPro"/>
</dbReference>